<evidence type="ECO:0000259" key="1">
    <source>
        <dbReference type="PROSITE" id="PS50125"/>
    </source>
</evidence>
<dbReference type="AlphaFoldDB" id="A0A0U3SYL5"/>
<dbReference type="Pfam" id="PF00211">
    <property type="entry name" value="Guanylate_cyc"/>
    <property type="match status" value="1"/>
</dbReference>
<dbReference type="PROSITE" id="PS50125">
    <property type="entry name" value="GUANYLATE_CYCLASE_2"/>
    <property type="match status" value="1"/>
</dbReference>
<proteinExistence type="predicted"/>
<dbReference type="InterPro" id="IPR029787">
    <property type="entry name" value="Nucleotide_cyclase"/>
</dbReference>
<protein>
    <submittedName>
        <fullName evidence="2">Adenylate/guanylate cyclase</fullName>
    </submittedName>
</protein>
<dbReference type="SUPFAM" id="SSF48452">
    <property type="entry name" value="TPR-like"/>
    <property type="match status" value="1"/>
</dbReference>
<dbReference type="InterPro" id="IPR001054">
    <property type="entry name" value="A/G_cyclase"/>
</dbReference>
<evidence type="ECO:0000313" key="2">
    <source>
        <dbReference type="EMBL" id="ALV86310.1"/>
    </source>
</evidence>
<dbReference type="PRINTS" id="PR00364">
    <property type="entry name" value="DISEASERSIST"/>
</dbReference>
<dbReference type="Gene3D" id="1.25.40.10">
    <property type="entry name" value="Tetratricopeptide repeat domain"/>
    <property type="match status" value="1"/>
</dbReference>
<dbReference type="GO" id="GO:0009190">
    <property type="term" value="P:cyclic nucleotide biosynthetic process"/>
    <property type="evidence" value="ECO:0007669"/>
    <property type="project" value="InterPro"/>
</dbReference>
<sequence>MLLSPPAGTFTFLFTDVEGSTRLWEQDPERMRPAIASHNALARRAVEENGGTVVKLTGDGVYAAFADGVDALRATISLQRTLADPAVTHGIRLHVRCGLHAGSAERIDDDFFGNTINRAARVMSAAHGDQILLSQALVDFVAARLPADVALRDLGTVWLRDLASPEHVYQVVHPALRHTFPALRSLEAIPNNLPRQATSLVGRESVLADIRELLAKIRLLVLVGIGGLGKTRLSLQAAANAIDDFVDGAWLVELAPVASGNMVPQAVALVLGVKEEPGGSLLDALLAFVKDRRLLLVLDNCEHLGSACAELAKQLLRAGPHVKILASSREPLHVAGEVTYPVPALSLPDALSALSPASLAQHESVRLFCERAQAAQPSFALTTHNAGALVEICRRLDGLPLALELAAARVRAMPVEKIAERLSDRFRLLTGGDQTTLPRQQTLRALIDWSHDLLNVEEQTLLRRLSVFSGGFTLEAAEAVAAGGAVHETDVLDVLIRLVEKSLVMVDGGQRYRQLETVRQYAREKLAHSGEQDDLERRHLAFYVALAQAGSPRLRGPEQGDWIRRFDLERENLLAAHACCDRAPDGGQTGLQLAQSMKLYWLNRGLLGLGHRLTVEALERPGAQSRNLARCLASHVAGQLAFFMGSYAEAKRYLEASVAIGREIDDKSRITQALTLLGVACLGDEDRSMARTHLHEALALARQLDDKVQLALALNAVAELHRADGELELAESRYEESLAVRRILLDRDGVAIDLLNLTVTSIGRGLGERARGRLREAHAIVNDLGSKKLSQAVLDAASGLAAFLGLMETAARFYGASAAQMTAMGMQREPAVESFLFPFVARARESLGDAAFASAERAGGAIAPEQAMAEVADWLEDASASSA</sequence>
<dbReference type="Gene3D" id="3.30.70.1230">
    <property type="entry name" value="Nucleotide cyclase"/>
    <property type="match status" value="1"/>
</dbReference>
<dbReference type="InterPro" id="IPR011990">
    <property type="entry name" value="TPR-like_helical_dom_sf"/>
</dbReference>
<dbReference type="GO" id="GO:0035556">
    <property type="term" value="P:intracellular signal transduction"/>
    <property type="evidence" value="ECO:0007669"/>
    <property type="project" value="InterPro"/>
</dbReference>
<dbReference type="CDD" id="cd07302">
    <property type="entry name" value="CHD"/>
    <property type="match status" value="1"/>
</dbReference>
<name>A0A0U3SYL5_9BACT</name>
<feature type="domain" description="Guanylate cyclase" evidence="1">
    <location>
        <begin position="11"/>
        <end position="123"/>
    </location>
</feature>
<dbReference type="GO" id="GO:0004016">
    <property type="term" value="F:adenylate cyclase activity"/>
    <property type="evidence" value="ECO:0007669"/>
    <property type="project" value="UniProtKB-ARBA"/>
</dbReference>
<dbReference type="EMBL" id="KT944257">
    <property type="protein sequence ID" value="ALV86310.1"/>
    <property type="molecule type" value="Genomic_DNA"/>
</dbReference>
<dbReference type="InterPro" id="IPR058852">
    <property type="entry name" value="HTH_77"/>
</dbReference>
<dbReference type="SMART" id="SM00044">
    <property type="entry name" value="CYCc"/>
    <property type="match status" value="1"/>
</dbReference>
<dbReference type="SUPFAM" id="SSF55073">
    <property type="entry name" value="Nucleotide cyclase"/>
    <property type="match status" value="1"/>
</dbReference>
<dbReference type="Pfam" id="PF25872">
    <property type="entry name" value="HTH_77"/>
    <property type="match status" value="1"/>
</dbReference>
<dbReference type="Gene3D" id="3.40.50.300">
    <property type="entry name" value="P-loop containing nucleotide triphosphate hydrolases"/>
    <property type="match status" value="1"/>
</dbReference>
<dbReference type="Pfam" id="PF13424">
    <property type="entry name" value="TPR_12"/>
    <property type="match status" value="1"/>
</dbReference>
<organism evidence="2">
    <name type="scientific">uncultured bacterium 5</name>
    <dbReference type="NCBI Taxonomy" id="1748277"/>
    <lineage>
        <taxon>Bacteria</taxon>
        <taxon>environmental samples</taxon>
    </lineage>
</organism>
<reference evidence="2" key="1">
    <citation type="submission" date="2015-10" db="EMBL/GenBank/DDBJ databases">
        <title>Biosynthesis of SCL-MCL polyhydroxyalkanoates by metagenomic clones in Pseudomonas putida.</title>
        <authorList>
            <person name="Cheng J."/>
            <person name="Charles T.C."/>
        </authorList>
    </citation>
    <scope>NUCLEOTIDE SEQUENCE</scope>
</reference>
<accession>A0A0U3SYL5</accession>
<dbReference type="InterPro" id="IPR027417">
    <property type="entry name" value="P-loop_NTPase"/>
</dbReference>
<dbReference type="PANTHER" id="PTHR47691:SF3">
    <property type="entry name" value="HTH-TYPE TRANSCRIPTIONAL REGULATOR RV0890C-RELATED"/>
    <property type="match status" value="1"/>
</dbReference>
<dbReference type="PANTHER" id="PTHR47691">
    <property type="entry name" value="REGULATOR-RELATED"/>
    <property type="match status" value="1"/>
</dbReference>
<dbReference type="SUPFAM" id="SSF52540">
    <property type="entry name" value="P-loop containing nucleoside triphosphate hydrolases"/>
    <property type="match status" value="1"/>
</dbReference>